<dbReference type="AlphaFoldDB" id="A0A8X6WEY0"/>
<reference evidence="1" key="1">
    <citation type="submission" date="2020-08" db="EMBL/GenBank/DDBJ databases">
        <title>Multicomponent nature underlies the extraordinary mechanical properties of spider dragline silk.</title>
        <authorList>
            <person name="Kono N."/>
            <person name="Nakamura H."/>
            <person name="Mori M."/>
            <person name="Yoshida Y."/>
            <person name="Ohtoshi R."/>
            <person name="Malay A.D."/>
            <person name="Moran D.A.P."/>
            <person name="Tomita M."/>
            <person name="Numata K."/>
            <person name="Arakawa K."/>
        </authorList>
    </citation>
    <scope>NUCLEOTIDE SEQUENCE</scope>
</reference>
<accession>A0A8X6WEY0</accession>
<proteinExistence type="predicted"/>
<gene>
    <name evidence="1" type="ORF">TNCV_4593851</name>
</gene>
<organism evidence="1 2">
    <name type="scientific">Trichonephila clavipes</name>
    <name type="common">Golden silk orbweaver</name>
    <name type="synonym">Nephila clavipes</name>
    <dbReference type="NCBI Taxonomy" id="2585209"/>
    <lineage>
        <taxon>Eukaryota</taxon>
        <taxon>Metazoa</taxon>
        <taxon>Ecdysozoa</taxon>
        <taxon>Arthropoda</taxon>
        <taxon>Chelicerata</taxon>
        <taxon>Arachnida</taxon>
        <taxon>Araneae</taxon>
        <taxon>Araneomorphae</taxon>
        <taxon>Entelegynae</taxon>
        <taxon>Araneoidea</taxon>
        <taxon>Nephilidae</taxon>
        <taxon>Trichonephila</taxon>
    </lineage>
</organism>
<protein>
    <submittedName>
        <fullName evidence="1">Uncharacterized protein</fullName>
    </submittedName>
</protein>
<dbReference type="EMBL" id="BMAU01021418">
    <property type="protein sequence ID" value="GFY33673.1"/>
    <property type="molecule type" value="Genomic_DNA"/>
</dbReference>
<sequence length="91" mass="10066">MNPGYVYSIVATVFSGIVVNAHSSSSFWPIALCDGMGAIGYKPRSPLVRIDSTLNSPRCISGVLRPVALPSFEHWETMFQQDCSVLNKWFL</sequence>
<evidence type="ECO:0000313" key="2">
    <source>
        <dbReference type="Proteomes" id="UP000887159"/>
    </source>
</evidence>
<keyword evidence="2" id="KW-1185">Reference proteome</keyword>
<dbReference type="Proteomes" id="UP000887159">
    <property type="component" value="Unassembled WGS sequence"/>
</dbReference>
<comment type="caution">
    <text evidence="1">The sequence shown here is derived from an EMBL/GenBank/DDBJ whole genome shotgun (WGS) entry which is preliminary data.</text>
</comment>
<name>A0A8X6WEY0_TRICX</name>
<evidence type="ECO:0000313" key="1">
    <source>
        <dbReference type="EMBL" id="GFY33673.1"/>
    </source>
</evidence>